<reference evidence="1" key="1">
    <citation type="journal article" date="2015" name="Nature">
        <title>Complex archaea that bridge the gap between prokaryotes and eukaryotes.</title>
        <authorList>
            <person name="Spang A."/>
            <person name="Saw J.H."/>
            <person name="Jorgensen S.L."/>
            <person name="Zaremba-Niedzwiedzka K."/>
            <person name="Martijn J."/>
            <person name="Lind A.E."/>
            <person name="van Eijk R."/>
            <person name="Schleper C."/>
            <person name="Guy L."/>
            <person name="Ettema T.J."/>
        </authorList>
    </citation>
    <scope>NUCLEOTIDE SEQUENCE</scope>
</reference>
<dbReference type="EMBL" id="LAZR01018730">
    <property type="protein sequence ID" value="KKL95224.1"/>
    <property type="molecule type" value="Genomic_DNA"/>
</dbReference>
<comment type="caution">
    <text evidence="1">The sequence shown here is derived from an EMBL/GenBank/DDBJ whole genome shotgun (WGS) entry which is preliminary data.</text>
</comment>
<name>A0A0F9G8N0_9ZZZZ</name>
<organism evidence="1">
    <name type="scientific">marine sediment metagenome</name>
    <dbReference type="NCBI Taxonomy" id="412755"/>
    <lineage>
        <taxon>unclassified sequences</taxon>
        <taxon>metagenomes</taxon>
        <taxon>ecological metagenomes</taxon>
    </lineage>
</organism>
<dbReference type="AlphaFoldDB" id="A0A0F9G8N0"/>
<proteinExistence type="predicted"/>
<accession>A0A0F9G8N0</accession>
<gene>
    <name evidence="1" type="ORF">LCGC14_1856770</name>
</gene>
<evidence type="ECO:0000313" key="1">
    <source>
        <dbReference type="EMBL" id="KKL95224.1"/>
    </source>
</evidence>
<protein>
    <submittedName>
        <fullName evidence="1">Uncharacterized protein</fullName>
    </submittedName>
</protein>
<sequence>MATAEERALRALENWACAEQVPLDTFTESARETFVLNVAAEIREAEADGFRRGRQEGLDGVIYYLASNGNPIWRKAAVAAVRNFMEKPNE</sequence>